<evidence type="ECO:0000256" key="2">
    <source>
        <dbReference type="ARBA" id="ARBA00022729"/>
    </source>
</evidence>
<evidence type="ECO:0000259" key="4">
    <source>
        <dbReference type="Pfam" id="PF13609"/>
    </source>
</evidence>
<accession>A0ABS6AC68</accession>
<evidence type="ECO:0000313" key="6">
    <source>
        <dbReference type="Proteomes" id="UP000753376"/>
    </source>
</evidence>
<protein>
    <submittedName>
        <fullName evidence="5">Porin</fullName>
    </submittedName>
</protein>
<dbReference type="PANTHER" id="PTHR34501:SF2">
    <property type="entry name" value="OUTER MEMBRANE PORIN F-RELATED"/>
    <property type="match status" value="1"/>
</dbReference>
<dbReference type="InterPro" id="IPR033900">
    <property type="entry name" value="Gram_neg_porin_domain"/>
</dbReference>
<evidence type="ECO:0000313" key="5">
    <source>
        <dbReference type="EMBL" id="MBU2875669.1"/>
    </source>
</evidence>
<comment type="caution">
    <text evidence="5">The sequence shown here is derived from an EMBL/GenBank/DDBJ whole genome shotgun (WGS) entry which is preliminary data.</text>
</comment>
<evidence type="ECO:0000256" key="1">
    <source>
        <dbReference type="ARBA" id="ARBA00004571"/>
    </source>
</evidence>
<dbReference type="Proteomes" id="UP000753376">
    <property type="component" value="Unassembled WGS sequence"/>
</dbReference>
<dbReference type="PANTHER" id="PTHR34501">
    <property type="entry name" value="PROTEIN YDDL-RELATED"/>
    <property type="match status" value="1"/>
</dbReference>
<sequence>MKKLFLAVAVSTMAAGSVNAATIYEKDGFVYKLNGDFQVQLRKKTGNDTSEYVDFDDLELKNYVSYDLNNDMKAFGRLDFDLKDHANGKDVNKPIEEAYLGIQYGATSFSFGKQNFASDEFGVEEAYEVPLEDDQFAAVGTDGDDTLRVDIELDNVYIAASYELEAKDKTGSTAIAGEFIDLFVSTEITGLTLAAAYQQHSPLAGESLDTWGLSAGYDFGIFGLAADYSVTDDGNTDQETTLYNVAATFDVASTTGVAIGMQNQEPDGSDDVTAWYANVTYKFPTQKNVSVFAEVADTDKDNADMGFLAGMRVKF</sequence>
<organism evidence="5 6">
    <name type="scientific">Marinobacter salexigens</name>
    <dbReference type="NCBI Taxonomy" id="1925763"/>
    <lineage>
        <taxon>Bacteria</taxon>
        <taxon>Pseudomonadati</taxon>
        <taxon>Pseudomonadota</taxon>
        <taxon>Gammaproteobacteria</taxon>
        <taxon>Pseudomonadales</taxon>
        <taxon>Marinobacteraceae</taxon>
        <taxon>Marinobacter</taxon>
    </lineage>
</organism>
<feature type="signal peptide" evidence="3">
    <location>
        <begin position="1"/>
        <end position="20"/>
    </location>
</feature>
<keyword evidence="2 3" id="KW-0732">Signal</keyword>
<gene>
    <name evidence="5" type="ORF">KO508_16845</name>
</gene>
<dbReference type="RefSeq" id="WP_216009432.1">
    <property type="nucleotide sequence ID" value="NZ_JAHKPV010000021.1"/>
</dbReference>
<evidence type="ECO:0000256" key="3">
    <source>
        <dbReference type="SAM" id="SignalP"/>
    </source>
</evidence>
<dbReference type="Pfam" id="PF13609">
    <property type="entry name" value="Porin_4"/>
    <property type="match status" value="1"/>
</dbReference>
<name>A0ABS6AC68_9GAMM</name>
<feature type="chain" id="PRO_5046425894" evidence="3">
    <location>
        <begin position="21"/>
        <end position="315"/>
    </location>
</feature>
<feature type="domain" description="Porin" evidence="4">
    <location>
        <begin position="7"/>
        <end position="302"/>
    </location>
</feature>
<dbReference type="EMBL" id="JAHKPV010000021">
    <property type="protein sequence ID" value="MBU2875669.1"/>
    <property type="molecule type" value="Genomic_DNA"/>
</dbReference>
<proteinExistence type="predicted"/>
<keyword evidence="6" id="KW-1185">Reference proteome</keyword>
<reference evidence="5 6" key="1">
    <citation type="submission" date="2021-05" db="EMBL/GenBank/DDBJ databases">
        <title>Draft genomes of bacteria isolated from model marine particles.</title>
        <authorList>
            <person name="Datta M.S."/>
            <person name="Schwartzman J.A."/>
            <person name="Enke T.N."/>
            <person name="Saavedra J."/>
            <person name="Cermak N."/>
            <person name="Cordero O.X."/>
        </authorList>
    </citation>
    <scope>NUCLEOTIDE SEQUENCE [LARGE SCALE GENOMIC DNA]</scope>
    <source>
        <strain evidence="5 6">D2M19</strain>
    </source>
</reference>
<comment type="subcellular location">
    <subcellularLocation>
        <location evidence="1">Cell outer membrane</location>
        <topology evidence="1">Multi-pass membrane protein</topology>
    </subcellularLocation>
</comment>
<dbReference type="InterPro" id="IPR050298">
    <property type="entry name" value="Gram-neg_bact_OMP"/>
</dbReference>